<gene>
    <name evidence="2" type="ORF">GCM10011401_07640</name>
</gene>
<comment type="caution">
    <text evidence="2">The sequence shown here is derived from an EMBL/GenBank/DDBJ whole genome shotgun (WGS) entry which is preliminary data.</text>
</comment>
<evidence type="ECO:0000256" key="1">
    <source>
        <dbReference type="SAM" id="Phobius"/>
    </source>
</evidence>
<feature type="transmembrane region" description="Helical" evidence="1">
    <location>
        <begin position="6"/>
        <end position="29"/>
    </location>
</feature>
<protein>
    <submittedName>
        <fullName evidence="2">Uncharacterized protein</fullName>
    </submittedName>
</protein>
<organism evidence="2 3">
    <name type="scientific">Nesterenkonia cremea</name>
    <dbReference type="NCBI Taxonomy" id="1882340"/>
    <lineage>
        <taxon>Bacteria</taxon>
        <taxon>Bacillati</taxon>
        <taxon>Actinomycetota</taxon>
        <taxon>Actinomycetes</taxon>
        <taxon>Micrococcales</taxon>
        <taxon>Micrococcaceae</taxon>
        <taxon>Nesterenkonia</taxon>
    </lineage>
</organism>
<reference evidence="2" key="2">
    <citation type="submission" date="2020-09" db="EMBL/GenBank/DDBJ databases">
        <authorList>
            <person name="Sun Q."/>
            <person name="Zhou Y."/>
        </authorList>
    </citation>
    <scope>NUCLEOTIDE SEQUENCE</scope>
    <source>
        <strain evidence="2">CGMCC 1.15388</strain>
    </source>
</reference>
<dbReference type="EMBL" id="BMIS01000002">
    <property type="protein sequence ID" value="GGE63002.1"/>
    <property type="molecule type" value="Genomic_DNA"/>
</dbReference>
<dbReference type="AlphaFoldDB" id="A0A917APC0"/>
<sequence>MLSVLWWLRSFTVLLLVTLAVLIIGAAIWRLIVINRRDVTFGG</sequence>
<evidence type="ECO:0000313" key="3">
    <source>
        <dbReference type="Proteomes" id="UP000633136"/>
    </source>
</evidence>
<name>A0A917APC0_9MICC</name>
<evidence type="ECO:0000313" key="2">
    <source>
        <dbReference type="EMBL" id="GGE63002.1"/>
    </source>
</evidence>
<keyword evidence="3" id="KW-1185">Reference proteome</keyword>
<reference evidence="2" key="1">
    <citation type="journal article" date="2014" name="Int. J. Syst. Evol. Microbiol.">
        <title>Complete genome sequence of Corynebacterium casei LMG S-19264T (=DSM 44701T), isolated from a smear-ripened cheese.</title>
        <authorList>
            <consortium name="US DOE Joint Genome Institute (JGI-PGF)"/>
            <person name="Walter F."/>
            <person name="Albersmeier A."/>
            <person name="Kalinowski J."/>
            <person name="Ruckert C."/>
        </authorList>
    </citation>
    <scope>NUCLEOTIDE SEQUENCE</scope>
    <source>
        <strain evidence="2">CGMCC 1.15388</strain>
    </source>
</reference>
<proteinExistence type="predicted"/>
<dbReference type="RefSeq" id="WP_268234647.1">
    <property type="nucleotide sequence ID" value="NZ_BMIS01000002.1"/>
</dbReference>
<keyword evidence="1" id="KW-0472">Membrane</keyword>
<accession>A0A917APC0</accession>
<keyword evidence="1" id="KW-0812">Transmembrane</keyword>
<keyword evidence="1" id="KW-1133">Transmembrane helix</keyword>
<dbReference type="Proteomes" id="UP000633136">
    <property type="component" value="Unassembled WGS sequence"/>
</dbReference>